<dbReference type="Pfam" id="PF00092">
    <property type="entry name" value="VWA"/>
    <property type="match status" value="4"/>
</dbReference>
<evidence type="ECO:0000313" key="3">
    <source>
        <dbReference type="Proteomes" id="UP000507470"/>
    </source>
</evidence>
<dbReference type="AlphaFoldDB" id="A0A6J8EB17"/>
<feature type="domain" description="VWFA" evidence="1">
    <location>
        <begin position="510"/>
        <end position="698"/>
    </location>
</feature>
<gene>
    <name evidence="2" type="ORF">MCOR_49932</name>
</gene>
<keyword evidence="3" id="KW-1185">Reference proteome</keyword>
<evidence type="ECO:0000313" key="2">
    <source>
        <dbReference type="EMBL" id="CAC5417428.1"/>
    </source>
</evidence>
<dbReference type="InterPro" id="IPR050525">
    <property type="entry name" value="ECM_Assembly_Org"/>
</dbReference>
<accession>A0A6J8EB17</accession>
<dbReference type="Gene3D" id="3.40.50.410">
    <property type="entry name" value="von Willebrand factor, type A domain"/>
    <property type="match status" value="4"/>
</dbReference>
<feature type="domain" description="VWFA" evidence="1">
    <location>
        <begin position="297"/>
        <end position="472"/>
    </location>
</feature>
<evidence type="ECO:0000259" key="1">
    <source>
        <dbReference type="PROSITE" id="PS50234"/>
    </source>
</evidence>
<dbReference type="OrthoDB" id="10256829at2759"/>
<proteinExistence type="predicted"/>
<dbReference type="EMBL" id="CACVKT020008739">
    <property type="protein sequence ID" value="CAC5417428.1"/>
    <property type="molecule type" value="Genomic_DNA"/>
</dbReference>
<dbReference type="InterPro" id="IPR002035">
    <property type="entry name" value="VWF_A"/>
</dbReference>
<dbReference type="PANTHER" id="PTHR24020:SF20">
    <property type="entry name" value="PH DOMAIN-CONTAINING PROTEIN"/>
    <property type="match status" value="1"/>
</dbReference>
<dbReference type="InterPro" id="IPR036465">
    <property type="entry name" value="vWFA_dom_sf"/>
</dbReference>
<sequence length="918" mass="101113">MTCPLHWLDTEGMTCALHWVDTEGMTCARHWVDTEGMTCPLHWVSRKCFSDWQTSAKSGKMATNAMSLYMVLMLSIWDQISAQGVCLDERMDLVIIVDSSSTLGEENFELVLGLAETIVDDIDIDSGNVHVGFMTFGTSSEIRFELNEYDTKVSVIDAIYSVEYSGGGSNTADALSAARSKVFSTRSDRPDAQNVIILITDGYSDINADRTVREAELTRQNGIKIYAVGVGLQDTSELDLIASQPLDIFRHTAEDWYEPVELKTRMFPAARCDGELPPLVEETNLDRPLILDSDEQDLVFLLHFSNDMYQAEFKKILNFMTSLIERADIDSGLVRVGAALYRESGVVIFDLKAYRTKKEVVEAIEKIPFNFKSNRANLGAGINVVRDQMLADSAGDRQGIPNGVVVITDSNSNINVDGIDESSNELKDAGATIFTIGIGLENPNEIVSVASNQEFSYILNDVAQLPALTTRLQDRVPSLSKLDLKPVLEETIGSLGFPTGSKLKSSESADVVILFHAGHKLKSKEFNKGLKLFISRLFEKAQVDSGSARGAVINYGAAVKEVFGLNKYNKKSLLRKAIQKWKPKPFRNSKADLTAALRLLRTKTLSKTGGARMSEGIPTAVVIVTDMASTSDSNAASQEINNLKNMGVTMFTVGVAKADNNELLSMVSQPQDTYHQSAKSYFDLVKGDSHVHKITNEIRALQKKSARPPATRAPVTTRAPVIIPSTTAALNVDHTKHLIIVFQSSSSTSPKDFKTLVKFLHSLTTYTGISRDTDLSVVSFGKFSQILVNSTDITTADNFILTFDKKLRSKMADLGGAFLTILKYVLKKGSHFQNTHIIVIMDKTVDKKGIDYTITAKKLRERGVVIHGISITDKPHPDLEQVVTYSDSKAFLHMVKSYAELEKGPILQSVVSSLQYGE</sequence>
<dbReference type="PANTHER" id="PTHR24020">
    <property type="entry name" value="COLLAGEN ALPHA"/>
    <property type="match status" value="1"/>
</dbReference>
<protein>
    <submittedName>
        <fullName evidence="2">COL6A</fullName>
    </submittedName>
</protein>
<dbReference type="CDD" id="cd00198">
    <property type="entry name" value="vWFA"/>
    <property type="match status" value="1"/>
</dbReference>
<dbReference type="PRINTS" id="PR00453">
    <property type="entry name" value="VWFADOMAIN"/>
</dbReference>
<reference evidence="2 3" key="1">
    <citation type="submission" date="2020-06" db="EMBL/GenBank/DDBJ databases">
        <authorList>
            <person name="Li R."/>
            <person name="Bekaert M."/>
        </authorList>
    </citation>
    <scope>NUCLEOTIDE SEQUENCE [LARGE SCALE GENOMIC DNA]</scope>
    <source>
        <strain evidence="3">wild</strain>
    </source>
</reference>
<feature type="domain" description="VWFA" evidence="1">
    <location>
        <begin position="92"/>
        <end position="270"/>
    </location>
</feature>
<dbReference type="SUPFAM" id="SSF53300">
    <property type="entry name" value="vWA-like"/>
    <property type="match status" value="4"/>
</dbReference>
<dbReference type="PROSITE" id="PS50234">
    <property type="entry name" value="VWFA"/>
    <property type="match status" value="4"/>
</dbReference>
<name>A0A6J8EB17_MYTCO</name>
<dbReference type="Proteomes" id="UP000507470">
    <property type="component" value="Unassembled WGS sequence"/>
</dbReference>
<dbReference type="SMART" id="SM00327">
    <property type="entry name" value="VWA"/>
    <property type="match status" value="4"/>
</dbReference>
<organism evidence="2 3">
    <name type="scientific">Mytilus coruscus</name>
    <name type="common">Sea mussel</name>
    <dbReference type="NCBI Taxonomy" id="42192"/>
    <lineage>
        <taxon>Eukaryota</taxon>
        <taxon>Metazoa</taxon>
        <taxon>Spiralia</taxon>
        <taxon>Lophotrochozoa</taxon>
        <taxon>Mollusca</taxon>
        <taxon>Bivalvia</taxon>
        <taxon>Autobranchia</taxon>
        <taxon>Pteriomorphia</taxon>
        <taxon>Mytilida</taxon>
        <taxon>Mytiloidea</taxon>
        <taxon>Mytilidae</taxon>
        <taxon>Mytilinae</taxon>
        <taxon>Mytilus</taxon>
    </lineage>
</organism>
<feature type="domain" description="VWFA" evidence="1">
    <location>
        <begin position="737"/>
        <end position="910"/>
    </location>
</feature>
<dbReference type="CDD" id="cd01450">
    <property type="entry name" value="vWFA_subfamily_ECM"/>
    <property type="match status" value="1"/>
</dbReference>